<accession>A0A8S0QJC4</accession>
<dbReference type="AlphaFoldDB" id="A0A8S0QJC4"/>
<organism evidence="1 2">
    <name type="scientific">Olea europaea subsp. europaea</name>
    <dbReference type="NCBI Taxonomy" id="158383"/>
    <lineage>
        <taxon>Eukaryota</taxon>
        <taxon>Viridiplantae</taxon>
        <taxon>Streptophyta</taxon>
        <taxon>Embryophyta</taxon>
        <taxon>Tracheophyta</taxon>
        <taxon>Spermatophyta</taxon>
        <taxon>Magnoliopsida</taxon>
        <taxon>eudicotyledons</taxon>
        <taxon>Gunneridae</taxon>
        <taxon>Pentapetalae</taxon>
        <taxon>asterids</taxon>
        <taxon>lamiids</taxon>
        <taxon>Lamiales</taxon>
        <taxon>Oleaceae</taxon>
        <taxon>Oleeae</taxon>
        <taxon>Olea</taxon>
    </lineage>
</organism>
<name>A0A8S0QJC4_OLEEU</name>
<comment type="caution">
    <text evidence="1">The sequence shown here is derived from an EMBL/GenBank/DDBJ whole genome shotgun (WGS) entry which is preliminary data.</text>
</comment>
<protein>
    <submittedName>
        <fullName evidence="1">Uncharacterized protein</fullName>
    </submittedName>
</protein>
<sequence>MIPYLSASRSCSRENCVSHYSLIVEAFGFSHFPHKNLGVLILIIFSAYQQVCIQTRVAIICLISRRKGEILLLHIREHWCQPQHKPYSGQQTMDAIMTWIKKKI</sequence>
<dbReference type="Proteomes" id="UP000594638">
    <property type="component" value="Unassembled WGS sequence"/>
</dbReference>
<reference evidence="1 2" key="1">
    <citation type="submission" date="2019-12" db="EMBL/GenBank/DDBJ databases">
        <authorList>
            <person name="Alioto T."/>
            <person name="Alioto T."/>
            <person name="Gomez Garrido J."/>
        </authorList>
    </citation>
    <scope>NUCLEOTIDE SEQUENCE [LARGE SCALE GENOMIC DNA]</scope>
</reference>
<dbReference type="Gramene" id="OE9A056780T1">
    <property type="protein sequence ID" value="OE9A056780C1"/>
    <property type="gene ID" value="OE9A056780"/>
</dbReference>
<evidence type="ECO:0000313" key="2">
    <source>
        <dbReference type="Proteomes" id="UP000594638"/>
    </source>
</evidence>
<gene>
    <name evidence="1" type="ORF">OLEA9_A056780</name>
</gene>
<evidence type="ECO:0000313" key="1">
    <source>
        <dbReference type="EMBL" id="CAA2965697.1"/>
    </source>
</evidence>
<keyword evidence="2" id="KW-1185">Reference proteome</keyword>
<dbReference type="EMBL" id="CACTIH010001847">
    <property type="protein sequence ID" value="CAA2965697.1"/>
    <property type="molecule type" value="Genomic_DNA"/>
</dbReference>
<proteinExistence type="predicted"/>